<dbReference type="EMBL" id="EAAA01002187">
    <property type="status" value="NOT_ANNOTATED_CDS"/>
    <property type="molecule type" value="Genomic_DNA"/>
</dbReference>
<keyword evidence="3" id="KW-1185">Reference proteome</keyword>
<accession>A0A1W2WM64</accession>
<reference evidence="2" key="4">
    <citation type="submission" date="2025-09" db="UniProtKB">
        <authorList>
            <consortium name="Ensembl"/>
        </authorList>
    </citation>
    <scope>IDENTIFICATION</scope>
</reference>
<dbReference type="HOGENOM" id="CLU_1447170_0_0_1"/>
<dbReference type="AlphaFoldDB" id="F6TUZ0"/>
<organism evidence="2 3">
    <name type="scientific">Ciona intestinalis</name>
    <name type="common">Transparent sea squirt</name>
    <name type="synonym">Ascidia intestinalis</name>
    <dbReference type="NCBI Taxonomy" id="7719"/>
    <lineage>
        <taxon>Eukaryota</taxon>
        <taxon>Metazoa</taxon>
        <taxon>Chordata</taxon>
        <taxon>Tunicata</taxon>
        <taxon>Ascidiacea</taxon>
        <taxon>Phlebobranchia</taxon>
        <taxon>Cionidae</taxon>
        <taxon>Ciona</taxon>
    </lineage>
</organism>
<reference evidence="2" key="3">
    <citation type="submission" date="2025-08" db="UniProtKB">
        <authorList>
            <consortium name="Ensembl"/>
        </authorList>
    </citation>
    <scope>IDENTIFICATION</scope>
</reference>
<name>F6TUZ0_CIOIN</name>
<protein>
    <submittedName>
        <fullName evidence="2">Uncharacterized protein</fullName>
    </submittedName>
</protein>
<feature type="coiled-coil region" evidence="1">
    <location>
        <begin position="61"/>
        <end position="88"/>
    </location>
</feature>
<dbReference type="Proteomes" id="UP000008144">
    <property type="component" value="Chromosome 5"/>
</dbReference>
<reference evidence="3" key="1">
    <citation type="journal article" date="2002" name="Science">
        <title>The draft genome of Ciona intestinalis: insights into chordate and vertebrate origins.</title>
        <authorList>
            <person name="Dehal P."/>
            <person name="Satou Y."/>
            <person name="Campbell R.K."/>
            <person name="Chapman J."/>
            <person name="Degnan B."/>
            <person name="De Tomaso A."/>
            <person name="Davidson B."/>
            <person name="Di Gregorio A."/>
            <person name="Gelpke M."/>
            <person name="Goodstein D.M."/>
            <person name="Harafuji N."/>
            <person name="Hastings K.E."/>
            <person name="Ho I."/>
            <person name="Hotta K."/>
            <person name="Huang W."/>
            <person name="Kawashima T."/>
            <person name="Lemaire P."/>
            <person name="Martinez D."/>
            <person name="Meinertzhagen I.A."/>
            <person name="Necula S."/>
            <person name="Nonaka M."/>
            <person name="Putnam N."/>
            <person name="Rash S."/>
            <person name="Saiga H."/>
            <person name="Satake M."/>
            <person name="Terry A."/>
            <person name="Yamada L."/>
            <person name="Wang H.G."/>
            <person name="Awazu S."/>
            <person name="Azumi K."/>
            <person name="Boore J."/>
            <person name="Branno M."/>
            <person name="Chin-Bow S."/>
            <person name="DeSantis R."/>
            <person name="Doyle S."/>
            <person name="Francino P."/>
            <person name="Keys D.N."/>
            <person name="Haga S."/>
            <person name="Hayashi H."/>
            <person name="Hino K."/>
            <person name="Imai K.S."/>
            <person name="Inaba K."/>
            <person name="Kano S."/>
            <person name="Kobayashi K."/>
            <person name="Kobayashi M."/>
            <person name="Lee B.I."/>
            <person name="Makabe K.W."/>
            <person name="Manohar C."/>
            <person name="Matassi G."/>
            <person name="Medina M."/>
            <person name="Mochizuki Y."/>
            <person name="Mount S."/>
            <person name="Morishita T."/>
            <person name="Miura S."/>
            <person name="Nakayama A."/>
            <person name="Nishizaka S."/>
            <person name="Nomoto H."/>
            <person name="Ohta F."/>
            <person name="Oishi K."/>
            <person name="Rigoutsos I."/>
            <person name="Sano M."/>
            <person name="Sasaki A."/>
            <person name="Sasakura Y."/>
            <person name="Shoguchi E."/>
            <person name="Shin-i T."/>
            <person name="Spagnuolo A."/>
            <person name="Stainier D."/>
            <person name="Suzuki M.M."/>
            <person name="Tassy O."/>
            <person name="Takatori N."/>
            <person name="Tokuoka M."/>
            <person name="Yagi K."/>
            <person name="Yoshizaki F."/>
            <person name="Wada S."/>
            <person name="Zhang C."/>
            <person name="Hyatt P.D."/>
            <person name="Larimer F."/>
            <person name="Detter C."/>
            <person name="Doggett N."/>
            <person name="Glavina T."/>
            <person name="Hawkins T."/>
            <person name="Richardson P."/>
            <person name="Lucas S."/>
            <person name="Kohara Y."/>
            <person name="Levine M."/>
            <person name="Satoh N."/>
            <person name="Rokhsar D.S."/>
        </authorList>
    </citation>
    <scope>NUCLEOTIDE SEQUENCE [LARGE SCALE GENOMIC DNA]</scope>
</reference>
<evidence type="ECO:0000313" key="3">
    <source>
        <dbReference type="Proteomes" id="UP000008144"/>
    </source>
</evidence>
<evidence type="ECO:0000313" key="2">
    <source>
        <dbReference type="Ensembl" id="ENSCINP00000022867.2"/>
    </source>
</evidence>
<evidence type="ECO:0000256" key="1">
    <source>
        <dbReference type="SAM" id="Coils"/>
    </source>
</evidence>
<dbReference type="InParanoid" id="F6TUZ0"/>
<sequence>MAGISDIENNHLICTDDKITTEPKIKIASNIFEVQKCKNTNASDGNSKVLVNLCDATDSKVVSLTTKVQNVMQRLDKLEDNQKHFQQNVMEKFKDVTSTLKKISQKLDAQNPQQLKKAIIEVMADQSTQTSLNLDTACCQSVVVVHDKTADAGVGTGFVIDPNDKVLETMLDFPPDMICIMTANHVL</sequence>
<keyword evidence="1" id="KW-0175">Coiled coil</keyword>
<accession>F6TUZ0</accession>
<reference evidence="2" key="2">
    <citation type="journal article" date="2008" name="Genome Biol.">
        <title>Improved genome assembly and evidence-based global gene model set for the chordate Ciona intestinalis: new insight into intron and operon populations.</title>
        <authorList>
            <person name="Satou Y."/>
            <person name="Mineta K."/>
            <person name="Ogasawara M."/>
            <person name="Sasakura Y."/>
            <person name="Shoguchi E."/>
            <person name="Ueno K."/>
            <person name="Yamada L."/>
            <person name="Matsumoto J."/>
            <person name="Wasserscheid J."/>
            <person name="Dewar K."/>
            <person name="Wiley G.B."/>
            <person name="Macmil S.L."/>
            <person name="Roe B.A."/>
            <person name="Zeller R.W."/>
            <person name="Hastings K.E."/>
            <person name="Lemaire P."/>
            <person name="Lindquist E."/>
            <person name="Endo T."/>
            <person name="Hotta K."/>
            <person name="Inaba K."/>
        </authorList>
    </citation>
    <scope>NUCLEOTIDE SEQUENCE [LARGE SCALE GENOMIC DNA]</scope>
    <source>
        <strain evidence="2">wild type</strain>
    </source>
</reference>
<dbReference type="Ensembl" id="ENSCINT00000023113.2">
    <property type="protein sequence ID" value="ENSCINP00000022867.2"/>
    <property type="gene ID" value="ENSCING00000012174.2"/>
</dbReference>
<proteinExistence type="predicted"/>